<name>A0A0G2EK09_9PEZI</name>
<evidence type="ECO:0000313" key="11">
    <source>
        <dbReference type="Proteomes" id="UP000190776"/>
    </source>
</evidence>
<keyword evidence="12" id="KW-1185">Reference proteome</keyword>
<dbReference type="OrthoDB" id="3358017at2759"/>
<gene>
    <name evidence="9" type="ORF">BK809_0001809</name>
    <name evidence="7" type="ORF">SLS55_004099</name>
    <name evidence="8" type="ORF">UCDDS831_g03686</name>
</gene>
<feature type="transmembrane region" description="Helical" evidence="6">
    <location>
        <begin position="120"/>
        <end position="139"/>
    </location>
</feature>
<dbReference type="AlphaFoldDB" id="A0A0G2EK09"/>
<dbReference type="Pfam" id="PF04479">
    <property type="entry name" value="RTA1"/>
    <property type="match status" value="1"/>
</dbReference>
<protein>
    <submittedName>
        <fullName evidence="9">Protein RTA1</fullName>
    </submittedName>
    <submittedName>
        <fullName evidence="8">Putative rta1 domain</fullName>
    </submittedName>
</protein>
<feature type="transmembrane region" description="Helical" evidence="6">
    <location>
        <begin position="190"/>
        <end position="213"/>
    </location>
</feature>
<proteinExistence type="predicted"/>
<dbReference type="EMBL" id="LAQI01000077">
    <property type="protein sequence ID" value="KKY22521.1"/>
    <property type="molecule type" value="Genomic_DNA"/>
</dbReference>
<keyword evidence="2 6" id="KW-0812">Transmembrane</keyword>
<evidence type="ECO:0000256" key="1">
    <source>
        <dbReference type="ARBA" id="ARBA00004141"/>
    </source>
</evidence>
<reference evidence="9 11" key="3">
    <citation type="submission" date="2017-01" db="EMBL/GenBank/DDBJ databases">
        <title>Draft genome sequence of Diplodia seriata F98.1, a fungal species involved in grapevine trunk diseases.</title>
        <authorList>
            <person name="Robert-Siegwald G."/>
            <person name="Vallet J."/>
            <person name="Abou-Mansour E."/>
            <person name="Xu J."/>
            <person name="Rey P."/>
            <person name="Bertsch C."/>
            <person name="Rego C."/>
            <person name="Larignon P."/>
            <person name="Fontaine F."/>
            <person name="Lebrun M.-H."/>
        </authorList>
    </citation>
    <scope>NUCLEOTIDE SEQUENCE [LARGE SCALE GENOMIC DNA]</scope>
    <source>
        <strain evidence="9 11">F98.1</strain>
    </source>
</reference>
<feature type="compositionally biased region" description="Basic and acidic residues" evidence="5">
    <location>
        <begin position="369"/>
        <end position="379"/>
    </location>
</feature>
<feature type="region of interest" description="Disordered" evidence="5">
    <location>
        <begin position="345"/>
        <end position="379"/>
    </location>
</feature>
<dbReference type="Proteomes" id="UP001430584">
    <property type="component" value="Unassembled WGS sequence"/>
</dbReference>
<dbReference type="STRING" id="420778.A0A0G2EK09"/>
<organism evidence="8 10">
    <name type="scientific">Diplodia seriata</name>
    <dbReference type="NCBI Taxonomy" id="420778"/>
    <lineage>
        <taxon>Eukaryota</taxon>
        <taxon>Fungi</taxon>
        <taxon>Dikarya</taxon>
        <taxon>Ascomycota</taxon>
        <taxon>Pezizomycotina</taxon>
        <taxon>Dothideomycetes</taxon>
        <taxon>Dothideomycetes incertae sedis</taxon>
        <taxon>Botryosphaeriales</taxon>
        <taxon>Botryosphaeriaceae</taxon>
        <taxon>Diplodia</taxon>
    </lineage>
</organism>
<sequence>MSGYVDGSMWYYAPNKAAPIVFIILFFLSGVVHLYQCFRYKSWRVTLFLPWAALIMSAGFATRLAGAYHIDSLDFVIASTVLVMTGPPVYAASNYLVFSRLLFYVPYLSPMHPGRVLTTFLGLDVLIEILVSNGAVRVSNTSLTHSERNAGDIMVKVSLITQALIFFALVGLAIQFHVRARRAGVLTPNLRTVLVVLYTTSATVSIRCIYRIVEYFEGYTGTLFTHEYFFYIFEAALMFLTTLILNIWHPGARLPRSNKLYLAQDGVTELHGLGWGDNRNWVLTVFDPFDLVGLFRGNDKRTKFWEMTPEEIATLETERERNKRSGWKVALDPFNFYGRNGAVAKRSRKDGAGGGARNKENASGAERAVYPKRDVGDAV</sequence>
<feature type="transmembrane region" description="Helical" evidence="6">
    <location>
        <begin position="159"/>
        <end position="178"/>
    </location>
</feature>
<comment type="subcellular location">
    <subcellularLocation>
        <location evidence="1">Membrane</location>
        <topology evidence="1">Multi-pass membrane protein</topology>
    </subcellularLocation>
</comment>
<evidence type="ECO:0000313" key="12">
    <source>
        <dbReference type="Proteomes" id="UP001430584"/>
    </source>
</evidence>
<evidence type="ECO:0000256" key="2">
    <source>
        <dbReference type="ARBA" id="ARBA00022692"/>
    </source>
</evidence>
<evidence type="ECO:0000256" key="6">
    <source>
        <dbReference type="SAM" id="Phobius"/>
    </source>
</evidence>
<dbReference type="EMBL" id="JAJVCZ030000004">
    <property type="protein sequence ID" value="KAL0260412.1"/>
    <property type="molecule type" value="Genomic_DNA"/>
</dbReference>
<dbReference type="EMBL" id="MSZU01000087">
    <property type="protein sequence ID" value="OMP84706.1"/>
    <property type="molecule type" value="Genomic_DNA"/>
</dbReference>
<evidence type="ECO:0000256" key="3">
    <source>
        <dbReference type="ARBA" id="ARBA00022989"/>
    </source>
</evidence>
<dbReference type="Proteomes" id="UP000190776">
    <property type="component" value="Unassembled WGS sequence"/>
</dbReference>
<feature type="transmembrane region" description="Helical" evidence="6">
    <location>
        <begin position="228"/>
        <end position="248"/>
    </location>
</feature>
<dbReference type="Proteomes" id="UP000034182">
    <property type="component" value="Unassembled WGS sequence"/>
</dbReference>
<evidence type="ECO:0000313" key="7">
    <source>
        <dbReference type="EMBL" id="KAL0260412.1"/>
    </source>
</evidence>
<evidence type="ECO:0000256" key="5">
    <source>
        <dbReference type="SAM" id="MobiDB-lite"/>
    </source>
</evidence>
<evidence type="ECO:0000313" key="10">
    <source>
        <dbReference type="Proteomes" id="UP000034182"/>
    </source>
</evidence>
<evidence type="ECO:0000313" key="8">
    <source>
        <dbReference type="EMBL" id="KKY22521.1"/>
    </source>
</evidence>
<dbReference type="PANTHER" id="PTHR31465:SF13">
    <property type="entry name" value="RTA1 DOMAIN PROTEIN-RELATED"/>
    <property type="match status" value="1"/>
</dbReference>
<dbReference type="PANTHER" id="PTHR31465">
    <property type="entry name" value="PROTEIN RTA1-RELATED"/>
    <property type="match status" value="1"/>
</dbReference>
<reference evidence="8 10" key="2">
    <citation type="submission" date="2015-05" db="EMBL/GenBank/DDBJ databases">
        <title>Distinctive expansion of gene families associated with plant cell wall degradation and secondary metabolism in the genomes of grapevine trunk pathogens.</title>
        <authorList>
            <person name="Lawrence D.P."/>
            <person name="Travadon R."/>
            <person name="Rolshausen P.E."/>
            <person name="Baumgartner K."/>
        </authorList>
    </citation>
    <scope>NUCLEOTIDE SEQUENCE [LARGE SCALE GENOMIC DNA]</scope>
    <source>
        <strain evidence="8">DS831</strain>
    </source>
</reference>
<reference evidence="7 12" key="4">
    <citation type="submission" date="2024-02" db="EMBL/GenBank/DDBJ databases">
        <title>De novo assembly and annotation of 12 fungi associated with fruit tree decline syndrome in Ontario, Canada.</title>
        <authorList>
            <person name="Sulman M."/>
            <person name="Ellouze W."/>
            <person name="Ilyukhin E."/>
        </authorList>
    </citation>
    <scope>NUCLEOTIDE SEQUENCE [LARGE SCALE GENOMIC DNA]</scope>
    <source>
        <strain evidence="7 12">FDS-637</strain>
    </source>
</reference>
<dbReference type="InterPro" id="IPR007568">
    <property type="entry name" value="RTA1"/>
</dbReference>
<feature type="transmembrane region" description="Helical" evidence="6">
    <location>
        <begin position="17"/>
        <end position="35"/>
    </location>
</feature>
<keyword evidence="4 6" id="KW-0472">Membrane</keyword>
<feature type="transmembrane region" description="Helical" evidence="6">
    <location>
        <begin position="47"/>
        <end position="70"/>
    </location>
</feature>
<feature type="transmembrane region" description="Helical" evidence="6">
    <location>
        <begin position="90"/>
        <end position="108"/>
    </location>
</feature>
<evidence type="ECO:0000313" key="9">
    <source>
        <dbReference type="EMBL" id="OMP84706.1"/>
    </source>
</evidence>
<evidence type="ECO:0000256" key="4">
    <source>
        <dbReference type="ARBA" id="ARBA00023136"/>
    </source>
</evidence>
<accession>A0A0G2EK09</accession>
<keyword evidence="3 6" id="KW-1133">Transmembrane helix</keyword>
<comment type="caution">
    <text evidence="8">The sequence shown here is derived from an EMBL/GenBank/DDBJ whole genome shotgun (WGS) entry which is preliminary data.</text>
</comment>
<dbReference type="GO" id="GO:0016020">
    <property type="term" value="C:membrane"/>
    <property type="evidence" value="ECO:0007669"/>
    <property type="project" value="UniProtKB-SubCell"/>
</dbReference>
<reference evidence="8 10" key="1">
    <citation type="submission" date="2015-03" db="EMBL/GenBank/DDBJ databases">
        <authorList>
            <person name="Morales-Cruz A."/>
            <person name="Amrine K.C."/>
            <person name="Cantu D."/>
        </authorList>
    </citation>
    <scope>NUCLEOTIDE SEQUENCE [LARGE SCALE GENOMIC DNA]</scope>
    <source>
        <strain evidence="8">DS831</strain>
    </source>
</reference>